<protein>
    <recommendedName>
        <fullName evidence="8">C2H2-type domain-containing protein</fullName>
    </recommendedName>
</protein>
<comment type="caution">
    <text evidence="9">The sequence shown here is derived from an EMBL/GenBank/DDBJ whole genome shotgun (WGS) entry which is preliminary data.</text>
</comment>
<keyword evidence="4" id="KW-0040">ANK repeat</keyword>
<evidence type="ECO:0000256" key="4">
    <source>
        <dbReference type="ARBA" id="ARBA00023043"/>
    </source>
</evidence>
<dbReference type="InterPro" id="IPR038753">
    <property type="entry name" value="NFKBIL1"/>
</dbReference>
<keyword evidence="6" id="KW-0863">Zinc-finger</keyword>
<keyword evidence="6" id="KW-0479">Metal-binding</keyword>
<keyword evidence="10" id="KW-1185">Reference proteome</keyword>
<sequence>MRSRPDFQVPVRRSDAFGEPPTLRTKTGALGRSIKMKNLRTLAGLDPPPPAKPSKPTFSCPVCRTSFPTQSALDPHQRACLMLRKGELRSAAAAPSPVSSNASLDELLRRTESYANTHFQSSSSPFYSIPDPLSSPPPSSSANFYQPSISHPAPPAQPTTFKAAQKKALSQMHDSELRKLKQEMAEERARKKAREDEDRRKEAARRFDYAAHERAFQKLVESAASNVPYAAIPWLPEGCPASIFAGSDEDVQAALKRAAIRWHPDRFEGVLGARLAPGDREAILARVTETSQAVNALRRSHK</sequence>
<evidence type="ECO:0000256" key="2">
    <source>
        <dbReference type="ARBA" id="ARBA00022553"/>
    </source>
</evidence>
<feature type="compositionally biased region" description="Basic and acidic residues" evidence="7">
    <location>
        <begin position="173"/>
        <end position="200"/>
    </location>
</feature>
<gene>
    <name evidence="9" type="ORF">TeGR_g11783</name>
</gene>
<organism evidence="9 10">
    <name type="scientific">Tetraparma gracilis</name>
    <dbReference type="NCBI Taxonomy" id="2962635"/>
    <lineage>
        <taxon>Eukaryota</taxon>
        <taxon>Sar</taxon>
        <taxon>Stramenopiles</taxon>
        <taxon>Ochrophyta</taxon>
        <taxon>Bolidophyceae</taxon>
        <taxon>Parmales</taxon>
        <taxon>Triparmaceae</taxon>
        <taxon>Tetraparma</taxon>
    </lineage>
</organism>
<dbReference type="PANTHER" id="PTHR15263">
    <property type="entry name" value="I-KAPPA-B-LIKE PROTEIN IKBL"/>
    <property type="match status" value="1"/>
</dbReference>
<name>A0ABQ6M590_9STRA</name>
<evidence type="ECO:0000256" key="7">
    <source>
        <dbReference type="SAM" id="MobiDB-lite"/>
    </source>
</evidence>
<dbReference type="Proteomes" id="UP001165060">
    <property type="component" value="Unassembled WGS sequence"/>
</dbReference>
<keyword evidence="3" id="KW-0677">Repeat</keyword>
<accession>A0ABQ6M590</accession>
<dbReference type="PANTHER" id="PTHR15263:SF1">
    <property type="entry name" value="NF-KAPPA-B INHIBITOR-LIKE PROTEIN 1"/>
    <property type="match status" value="1"/>
</dbReference>
<comment type="subcellular location">
    <subcellularLocation>
        <location evidence="1">Nucleus</location>
    </subcellularLocation>
</comment>
<evidence type="ECO:0000256" key="5">
    <source>
        <dbReference type="ARBA" id="ARBA00023242"/>
    </source>
</evidence>
<reference evidence="9 10" key="1">
    <citation type="journal article" date="2023" name="Commun. Biol.">
        <title>Genome analysis of Parmales, the sister group of diatoms, reveals the evolutionary specialization of diatoms from phago-mixotrophs to photoautotrophs.</title>
        <authorList>
            <person name="Ban H."/>
            <person name="Sato S."/>
            <person name="Yoshikawa S."/>
            <person name="Yamada K."/>
            <person name="Nakamura Y."/>
            <person name="Ichinomiya M."/>
            <person name="Sato N."/>
            <person name="Blanc-Mathieu R."/>
            <person name="Endo H."/>
            <person name="Kuwata A."/>
            <person name="Ogata H."/>
        </authorList>
    </citation>
    <scope>NUCLEOTIDE SEQUENCE [LARGE SCALE GENOMIC DNA]</scope>
</reference>
<evidence type="ECO:0000256" key="6">
    <source>
        <dbReference type="PROSITE-ProRule" id="PRU00042"/>
    </source>
</evidence>
<evidence type="ECO:0000256" key="3">
    <source>
        <dbReference type="ARBA" id="ARBA00022737"/>
    </source>
</evidence>
<keyword evidence="6" id="KW-0862">Zinc</keyword>
<keyword evidence="2" id="KW-0597">Phosphoprotein</keyword>
<evidence type="ECO:0000313" key="10">
    <source>
        <dbReference type="Proteomes" id="UP001165060"/>
    </source>
</evidence>
<evidence type="ECO:0000259" key="8">
    <source>
        <dbReference type="PROSITE" id="PS50157"/>
    </source>
</evidence>
<keyword evidence="5" id="KW-0539">Nucleus</keyword>
<proteinExistence type="predicted"/>
<dbReference type="InterPro" id="IPR013087">
    <property type="entry name" value="Znf_C2H2_type"/>
</dbReference>
<feature type="region of interest" description="Disordered" evidence="7">
    <location>
        <begin position="1"/>
        <end position="26"/>
    </location>
</feature>
<feature type="domain" description="C2H2-type" evidence="8">
    <location>
        <begin position="58"/>
        <end position="89"/>
    </location>
</feature>
<feature type="region of interest" description="Disordered" evidence="7">
    <location>
        <begin position="119"/>
        <end position="200"/>
    </location>
</feature>
<dbReference type="EMBL" id="BRYB01002448">
    <property type="protein sequence ID" value="GMI19630.1"/>
    <property type="molecule type" value="Genomic_DNA"/>
</dbReference>
<dbReference type="PROSITE" id="PS50157">
    <property type="entry name" value="ZINC_FINGER_C2H2_2"/>
    <property type="match status" value="1"/>
</dbReference>
<evidence type="ECO:0000313" key="9">
    <source>
        <dbReference type="EMBL" id="GMI19630.1"/>
    </source>
</evidence>
<evidence type="ECO:0000256" key="1">
    <source>
        <dbReference type="ARBA" id="ARBA00004123"/>
    </source>
</evidence>